<dbReference type="GO" id="GO:0003677">
    <property type="term" value="F:DNA binding"/>
    <property type="evidence" value="ECO:0007669"/>
    <property type="project" value="UniProtKB-KW"/>
</dbReference>
<dbReference type="EMBL" id="CADCTE010000173">
    <property type="protein sequence ID" value="CAA9270619.1"/>
    <property type="molecule type" value="Genomic_DNA"/>
</dbReference>
<dbReference type="Pfam" id="PF01638">
    <property type="entry name" value="HxlR"/>
    <property type="match status" value="1"/>
</dbReference>
<keyword evidence="3" id="KW-0804">Transcription</keyword>
<evidence type="ECO:0000256" key="2">
    <source>
        <dbReference type="ARBA" id="ARBA00023125"/>
    </source>
</evidence>
<dbReference type="InterPro" id="IPR036390">
    <property type="entry name" value="WH_DNA-bd_sf"/>
</dbReference>
<gene>
    <name evidence="5" type="ORF">AVDCRST_MAG83-3247</name>
</gene>
<dbReference type="RefSeq" id="WP_294569824.1">
    <property type="nucleotide sequence ID" value="NZ_CADCTE010000173.1"/>
</dbReference>
<sequence length="125" mass="13656">MTITLQGDVFVETCLSRVVLSRIAGKWPLLVIDALGGGAMRNGALLRRISGVSQKMLTETLRELEELDLVERTVLDKVPPHVEYRLTPLGESLNSVVAELDRWVEGNLQQLGAHSQEPASAPVKG</sequence>
<evidence type="ECO:0000313" key="5">
    <source>
        <dbReference type="EMBL" id="CAA9270619.1"/>
    </source>
</evidence>
<dbReference type="InterPro" id="IPR036388">
    <property type="entry name" value="WH-like_DNA-bd_sf"/>
</dbReference>
<evidence type="ECO:0000256" key="1">
    <source>
        <dbReference type="ARBA" id="ARBA00023015"/>
    </source>
</evidence>
<proteinExistence type="predicted"/>
<keyword evidence="1" id="KW-0805">Transcription regulation</keyword>
<name>A0A6J4J881_9MICC</name>
<feature type="domain" description="HTH hxlR-type" evidence="4">
    <location>
        <begin position="14"/>
        <end position="112"/>
    </location>
</feature>
<protein>
    <recommendedName>
        <fullName evidence="4">HTH hxlR-type domain-containing protein</fullName>
    </recommendedName>
</protein>
<dbReference type="Gene3D" id="1.10.10.10">
    <property type="entry name" value="Winged helix-like DNA-binding domain superfamily/Winged helix DNA-binding domain"/>
    <property type="match status" value="1"/>
</dbReference>
<dbReference type="PANTHER" id="PTHR33204:SF37">
    <property type="entry name" value="HTH-TYPE TRANSCRIPTIONAL REGULATOR YODB"/>
    <property type="match status" value="1"/>
</dbReference>
<evidence type="ECO:0000259" key="4">
    <source>
        <dbReference type="PROSITE" id="PS51118"/>
    </source>
</evidence>
<reference evidence="5" key="1">
    <citation type="submission" date="2020-02" db="EMBL/GenBank/DDBJ databases">
        <authorList>
            <person name="Meier V. D."/>
        </authorList>
    </citation>
    <scope>NUCLEOTIDE SEQUENCE</scope>
    <source>
        <strain evidence="5">AVDCRST_MAG83</strain>
    </source>
</reference>
<dbReference type="PROSITE" id="PS51118">
    <property type="entry name" value="HTH_HXLR"/>
    <property type="match status" value="1"/>
</dbReference>
<accession>A0A6J4J881</accession>
<dbReference type="AlphaFoldDB" id="A0A6J4J881"/>
<dbReference type="SUPFAM" id="SSF46785">
    <property type="entry name" value="Winged helix' DNA-binding domain"/>
    <property type="match status" value="1"/>
</dbReference>
<organism evidence="5">
    <name type="scientific">uncultured Arthrobacter sp</name>
    <dbReference type="NCBI Taxonomy" id="114050"/>
    <lineage>
        <taxon>Bacteria</taxon>
        <taxon>Bacillati</taxon>
        <taxon>Actinomycetota</taxon>
        <taxon>Actinomycetes</taxon>
        <taxon>Micrococcales</taxon>
        <taxon>Micrococcaceae</taxon>
        <taxon>Arthrobacter</taxon>
        <taxon>environmental samples</taxon>
    </lineage>
</organism>
<dbReference type="PANTHER" id="PTHR33204">
    <property type="entry name" value="TRANSCRIPTIONAL REGULATOR, MARR FAMILY"/>
    <property type="match status" value="1"/>
</dbReference>
<keyword evidence="2" id="KW-0238">DNA-binding</keyword>
<dbReference type="InterPro" id="IPR002577">
    <property type="entry name" value="HTH_HxlR"/>
</dbReference>
<evidence type="ECO:0000256" key="3">
    <source>
        <dbReference type="ARBA" id="ARBA00023163"/>
    </source>
</evidence>